<sequence>NVKNPYEYPKKVKMRSYSPVSRGHSGQIRKALDELMKAKRPVIYAGGGVVQGEGSELLTQLAHRLNFPVTNTLMGLGGFPGTDRQNVGMLGMHGTYEANMTMHNSDV</sequence>
<comment type="caution">
    <text evidence="3">The sequence shown here is derived from an EMBL/GenBank/DDBJ whole genome shotgun (WGS) entry which is preliminary data.</text>
</comment>
<dbReference type="GO" id="GO:0003984">
    <property type="term" value="F:acetolactate synthase activity"/>
    <property type="evidence" value="ECO:0007669"/>
    <property type="project" value="UniProtKB-EC"/>
</dbReference>
<dbReference type="GO" id="GO:0005948">
    <property type="term" value="C:acetolactate synthase complex"/>
    <property type="evidence" value="ECO:0007669"/>
    <property type="project" value="TreeGrafter"/>
</dbReference>
<protein>
    <submittedName>
        <fullName evidence="3">Acetolactate synthase 3 large subunit</fullName>
        <ecNumber evidence="3">2.2.1.6</ecNumber>
    </submittedName>
</protein>
<dbReference type="EC" id="2.2.1.6" evidence="3"/>
<reference evidence="3 4" key="1">
    <citation type="submission" date="2019-10" db="EMBL/GenBank/DDBJ databases">
        <title>Muricauda olearia CL-SS4 JCM15563 genome.</title>
        <authorList>
            <person name="Liu L."/>
        </authorList>
    </citation>
    <scope>NUCLEOTIDE SEQUENCE [LARGE SCALE GENOMIC DNA]</scope>
    <source>
        <strain evidence="3 4">CL-SS4</strain>
    </source>
</reference>
<gene>
    <name evidence="3" type="ORF">F8C76_18365</name>
</gene>
<organism evidence="3 4">
    <name type="scientific">Flagellimonas olearia</name>
    <dbReference type="NCBI Taxonomy" id="552546"/>
    <lineage>
        <taxon>Bacteria</taxon>
        <taxon>Pseudomonadati</taxon>
        <taxon>Bacteroidota</taxon>
        <taxon>Flavobacteriia</taxon>
        <taxon>Flavobacteriales</taxon>
        <taxon>Flavobacteriaceae</taxon>
        <taxon>Flagellimonas</taxon>
    </lineage>
</organism>
<dbReference type="AlphaFoldDB" id="A0A6I1DTL5"/>
<keyword evidence="3" id="KW-0808">Transferase</keyword>
<dbReference type="EMBL" id="WELG01000180">
    <property type="protein sequence ID" value="KAB7520436.1"/>
    <property type="molecule type" value="Genomic_DNA"/>
</dbReference>
<dbReference type="InterPro" id="IPR029035">
    <property type="entry name" value="DHS-like_NAD/FAD-binding_dom"/>
</dbReference>
<dbReference type="GO" id="GO:0050660">
    <property type="term" value="F:flavin adenine dinucleotide binding"/>
    <property type="evidence" value="ECO:0007669"/>
    <property type="project" value="TreeGrafter"/>
</dbReference>
<dbReference type="PANTHER" id="PTHR18968:SF13">
    <property type="entry name" value="ACETOLACTATE SYNTHASE CATALYTIC SUBUNIT, MITOCHONDRIAL"/>
    <property type="match status" value="1"/>
</dbReference>
<proteinExistence type="inferred from homology"/>
<evidence type="ECO:0000259" key="2">
    <source>
        <dbReference type="Pfam" id="PF00205"/>
    </source>
</evidence>
<comment type="similarity">
    <text evidence="1">Belongs to the TPP enzyme family.</text>
</comment>
<dbReference type="GO" id="GO:0000287">
    <property type="term" value="F:magnesium ion binding"/>
    <property type="evidence" value="ECO:0007669"/>
    <property type="project" value="InterPro"/>
</dbReference>
<feature type="domain" description="Thiamine pyrophosphate enzyme central" evidence="2">
    <location>
        <begin position="28"/>
        <end position="107"/>
    </location>
</feature>
<dbReference type="GO" id="GO:0009099">
    <property type="term" value="P:L-valine biosynthetic process"/>
    <property type="evidence" value="ECO:0007669"/>
    <property type="project" value="TreeGrafter"/>
</dbReference>
<dbReference type="Proteomes" id="UP000429785">
    <property type="component" value="Unassembled WGS sequence"/>
</dbReference>
<feature type="non-terminal residue" evidence="3">
    <location>
        <position position="1"/>
    </location>
</feature>
<evidence type="ECO:0000256" key="1">
    <source>
        <dbReference type="ARBA" id="ARBA00007812"/>
    </source>
</evidence>
<evidence type="ECO:0000313" key="4">
    <source>
        <dbReference type="Proteomes" id="UP000429785"/>
    </source>
</evidence>
<feature type="non-terminal residue" evidence="3">
    <location>
        <position position="107"/>
    </location>
</feature>
<accession>A0A6I1DTL5</accession>
<dbReference type="InterPro" id="IPR045229">
    <property type="entry name" value="TPP_enz"/>
</dbReference>
<dbReference type="InterPro" id="IPR012000">
    <property type="entry name" value="Thiamin_PyroP_enz_cen_dom"/>
</dbReference>
<dbReference type="GO" id="GO:0009097">
    <property type="term" value="P:isoleucine biosynthetic process"/>
    <property type="evidence" value="ECO:0007669"/>
    <property type="project" value="TreeGrafter"/>
</dbReference>
<dbReference type="GO" id="GO:0030976">
    <property type="term" value="F:thiamine pyrophosphate binding"/>
    <property type="evidence" value="ECO:0007669"/>
    <property type="project" value="InterPro"/>
</dbReference>
<dbReference type="SUPFAM" id="SSF52467">
    <property type="entry name" value="DHS-like NAD/FAD-binding domain"/>
    <property type="match status" value="1"/>
</dbReference>
<dbReference type="PANTHER" id="PTHR18968">
    <property type="entry name" value="THIAMINE PYROPHOSPHATE ENZYMES"/>
    <property type="match status" value="1"/>
</dbReference>
<dbReference type="Gene3D" id="3.40.50.1220">
    <property type="entry name" value="TPP-binding domain"/>
    <property type="match status" value="1"/>
</dbReference>
<name>A0A6I1DTL5_9FLAO</name>
<evidence type="ECO:0000313" key="3">
    <source>
        <dbReference type="EMBL" id="KAB7520436.1"/>
    </source>
</evidence>
<dbReference type="Pfam" id="PF00205">
    <property type="entry name" value="TPP_enzyme_M"/>
    <property type="match status" value="1"/>
</dbReference>